<organism evidence="2 3">
    <name type="scientific">Anaerotruncus colihominis</name>
    <dbReference type="NCBI Taxonomy" id="169435"/>
    <lineage>
        <taxon>Bacteria</taxon>
        <taxon>Bacillati</taxon>
        <taxon>Bacillota</taxon>
        <taxon>Clostridia</taxon>
        <taxon>Eubacteriales</taxon>
        <taxon>Oscillospiraceae</taxon>
        <taxon>Anaerotruncus</taxon>
    </lineage>
</organism>
<dbReference type="Proteomes" id="UP000446866">
    <property type="component" value="Unassembled WGS sequence"/>
</dbReference>
<keyword evidence="1" id="KW-1133">Transmembrane helix</keyword>
<evidence type="ECO:0000313" key="2">
    <source>
        <dbReference type="EMBL" id="NBH61236.1"/>
    </source>
</evidence>
<comment type="caution">
    <text evidence="2">The sequence shown here is derived from an EMBL/GenBank/DDBJ whole genome shotgun (WGS) entry which is preliminary data.</text>
</comment>
<dbReference type="Pfam" id="PF11193">
    <property type="entry name" value="DUF2812"/>
    <property type="match status" value="1"/>
</dbReference>
<evidence type="ECO:0000313" key="3">
    <source>
        <dbReference type="Proteomes" id="UP000446866"/>
    </source>
</evidence>
<feature type="transmembrane region" description="Helical" evidence="1">
    <location>
        <begin position="208"/>
        <end position="228"/>
    </location>
</feature>
<feature type="transmembrane region" description="Helical" evidence="1">
    <location>
        <begin position="234"/>
        <end position="254"/>
    </location>
</feature>
<keyword evidence="1" id="KW-0812">Transmembrane</keyword>
<reference evidence="2 3" key="1">
    <citation type="submission" date="2018-08" db="EMBL/GenBank/DDBJ databases">
        <title>Murine metabolic-syndrome-specific gut microbial biobank.</title>
        <authorList>
            <person name="Liu C."/>
        </authorList>
    </citation>
    <scope>NUCLEOTIDE SEQUENCE [LARGE SCALE GENOMIC DNA]</scope>
    <source>
        <strain evidence="2 3">28</strain>
    </source>
</reference>
<keyword evidence="3" id="KW-1185">Reference proteome</keyword>
<name>A0A845QI77_9FIRM</name>
<dbReference type="EMBL" id="QXWK01000010">
    <property type="protein sequence ID" value="NBH61236.1"/>
    <property type="molecule type" value="Genomic_DNA"/>
</dbReference>
<dbReference type="AlphaFoldDB" id="A0A845QI77"/>
<keyword evidence="1" id="KW-0472">Membrane</keyword>
<sequence>MKLKDMNTMTVRFACEYNELDALAEFLEKKAAEGWQLTSKTGVSLGFRRSALRKVRVSVELVYSDDNDYDNARFIEYCESAGWRHMFSDGKIQIFETDDLDATPIHTDPALKLAAVHRKAKKMNLWLPVIALFFSCLWMKHFRLNFDYGTLMSSREILAVFGMPFLMLVLVLLAGSYLHWYLKAKKAVADGQSPDYRKKRLNRILDKVILLYIFGGIWGAQLLDAYFSGKRTEMITTLALFAVILLFIILFPFFSARFGKARKGNYGTYLLIGIGLAVLTSAVTGVIIETAESGEYVQVDGSYQMVSLDELPLTMEDLGIETAAYADRYCDRGGTPFIRYMECDDFSNNEENYFLSYRVYVGNARKLVQWMIESRKEFMEFSEIEDERFHGGKTYISVGEGGSKENKWILQYGDRAIWINTNIPLSDSQKKIIREKLLAVK</sequence>
<accession>A0A845QI77</accession>
<dbReference type="InterPro" id="IPR021359">
    <property type="entry name" value="DUF2812"/>
</dbReference>
<feature type="transmembrane region" description="Helical" evidence="1">
    <location>
        <begin position="266"/>
        <end position="288"/>
    </location>
</feature>
<gene>
    <name evidence="2" type="ORF">D0435_06170</name>
</gene>
<protein>
    <submittedName>
        <fullName evidence="2">DUF2812 domain-containing protein</fullName>
    </submittedName>
</protein>
<evidence type="ECO:0000256" key="1">
    <source>
        <dbReference type="SAM" id="Phobius"/>
    </source>
</evidence>
<feature type="transmembrane region" description="Helical" evidence="1">
    <location>
        <begin position="125"/>
        <end position="142"/>
    </location>
</feature>
<proteinExistence type="predicted"/>
<feature type="transmembrane region" description="Helical" evidence="1">
    <location>
        <begin position="157"/>
        <end position="178"/>
    </location>
</feature>
<dbReference type="RefSeq" id="WP_160201520.1">
    <property type="nucleotide sequence ID" value="NZ_QXWK01000010.1"/>
</dbReference>